<dbReference type="AlphaFoldDB" id="A0A381VYW7"/>
<reference evidence="1" key="1">
    <citation type="submission" date="2018-05" db="EMBL/GenBank/DDBJ databases">
        <authorList>
            <person name="Lanie J.A."/>
            <person name="Ng W.-L."/>
            <person name="Kazmierczak K.M."/>
            <person name="Andrzejewski T.M."/>
            <person name="Davidsen T.M."/>
            <person name="Wayne K.J."/>
            <person name="Tettelin H."/>
            <person name="Glass J.I."/>
            <person name="Rusch D."/>
            <person name="Podicherti R."/>
            <person name="Tsui H.-C.T."/>
            <person name="Winkler M.E."/>
        </authorList>
    </citation>
    <scope>NUCLEOTIDE SEQUENCE</scope>
</reference>
<gene>
    <name evidence="1" type="ORF">METZ01_LOCUS97812</name>
</gene>
<evidence type="ECO:0000313" key="1">
    <source>
        <dbReference type="EMBL" id="SVA44958.1"/>
    </source>
</evidence>
<organism evidence="1">
    <name type="scientific">marine metagenome</name>
    <dbReference type="NCBI Taxonomy" id="408172"/>
    <lineage>
        <taxon>unclassified sequences</taxon>
        <taxon>metagenomes</taxon>
        <taxon>ecological metagenomes</taxon>
    </lineage>
</organism>
<name>A0A381VYW7_9ZZZZ</name>
<sequence>MGNIRPYFEKSLKLSERLDQKSGTMIDGEENSTVFHLKTG</sequence>
<protein>
    <submittedName>
        <fullName evidence="1">Uncharacterized protein</fullName>
    </submittedName>
</protein>
<accession>A0A381VYW7</accession>
<proteinExistence type="predicted"/>
<dbReference type="EMBL" id="UINC01010074">
    <property type="protein sequence ID" value="SVA44958.1"/>
    <property type="molecule type" value="Genomic_DNA"/>
</dbReference>